<sequence>MQPSTNTMPIGTEPRLLEGVQGTLTQVTEPALPH</sequence>
<dbReference type="AlphaFoldDB" id="L8P6M1"/>
<name>L8P6M1_STRVR</name>
<protein>
    <submittedName>
        <fullName evidence="1">Uncharacterized protein</fullName>
    </submittedName>
</protein>
<dbReference type="PATRIC" id="fig|1160705.3.peg.7985"/>
<organism evidence="1 2">
    <name type="scientific">Streptomyces viridochromogenes Tue57</name>
    <dbReference type="NCBI Taxonomy" id="1160705"/>
    <lineage>
        <taxon>Bacteria</taxon>
        <taxon>Bacillati</taxon>
        <taxon>Actinomycetota</taxon>
        <taxon>Actinomycetes</taxon>
        <taxon>Kitasatosporales</taxon>
        <taxon>Streptomycetaceae</taxon>
        <taxon>Streptomyces</taxon>
    </lineage>
</organism>
<evidence type="ECO:0000313" key="1">
    <source>
        <dbReference type="EMBL" id="ELS50962.1"/>
    </source>
</evidence>
<reference evidence="1 2" key="1">
    <citation type="journal article" date="2013" name="Genome Announc.">
        <title>Draft Genome Sequence of Streptomyces viridochromogenes Strain Tu57, Producer of Avilamycin.</title>
        <authorList>
            <person name="Gruning B.A."/>
            <person name="Erxleben A."/>
            <person name="Hahnlein A."/>
            <person name="Gunther S."/>
        </authorList>
    </citation>
    <scope>NUCLEOTIDE SEQUENCE [LARGE SCALE GENOMIC DNA]</scope>
    <source>
        <strain evidence="1 2">Tue57</strain>
    </source>
</reference>
<proteinExistence type="predicted"/>
<dbReference type="EMBL" id="AMLP01000257">
    <property type="protein sequence ID" value="ELS50962.1"/>
    <property type="molecule type" value="Genomic_DNA"/>
</dbReference>
<gene>
    <name evidence="1" type="ORF">STVIR_8081</name>
</gene>
<dbReference type="Proteomes" id="UP000011205">
    <property type="component" value="Unassembled WGS sequence"/>
</dbReference>
<accession>L8P6M1</accession>
<comment type="caution">
    <text evidence="1">The sequence shown here is derived from an EMBL/GenBank/DDBJ whole genome shotgun (WGS) entry which is preliminary data.</text>
</comment>
<evidence type="ECO:0000313" key="2">
    <source>
        <dbReference type="Proteomes" id="UP000011205"/>
    </source>
</evidence>